<evidence type="ECO:0000313" key="1">
    <source>
        <dbReference type="EMBL" id="NYE43644.1"/>
    </source>
</evidence>
<organism evidence="1 2">
    <name type="scientific">Streptomyces fulvorobeus</name>
    <dbReference type="NCBI Taxonomy" id="284028"/>
    <lineage>
        <taxon>Bacteria</taxon>
        <taxon>Bacillati</taxon>
        <taxon>Actinomycetota</taxon>
        <taxon>Actinomycetes</taxon>
        <taxon>Kitasatosporales</taxon>
        <taxon>Streptomycetaceae</taxon>
        <taxon>Streptomyces</taxon>
    </lineage>
</organism>
<dbReference type="EMBL" id="JACCCF010000001">
    <property type="protein sequence ID" value="NYE43644.1"/>
    <property type="molecule type" value="Genomic_DNA"/>
</dbReference>
<comment type="caution">
    <text evidence="1">The sequence shown here is derived from an EMBL/GenBank/DDBJ whole genome shotgun (WGS) entry which is preliminary data.</text>
</comment>
<protein>
    <submittedName>
        <fullName evidence="1">Uncharacterized protein</fullName>
    </submittedName>
</protein>
<reference evidence="1 2" key="1">
    <citation type="submission" date="2020-07" db="EMBL/GenBank/DDBJ databases">
        <title>Sequencing the genomes of 1000 actinobacteria strains.</title>
        <authorList>
            <person name="Klenk H.-P."/>
        </authorList>
    </citation>
    <scope>NUCLEOTIDE SEQUENCE [LARGE SCALE GENOMIC DNA]</scope>
    <source>
        <strain evidence="1 2">DSM 41455</strain>
    </source>
</reference>
<accession>A0A7Y9HGI8</accession>
<sequence>MTRSAGRTVPRGGVTLRTELPETRGSSLIPAVVVAYAVR</sequence>
<gene>
    <name evidence="1" type="ORF">HEB29_004655</name>
</gene>
<name>A0A7Y9HGI8_9ACTN</name>
<evidence type="ECO:0000313" key="2">
    <source>
        <dbReference type="Proteomes" id="UP000530403"/>
    </source>
</evidence>
<dbReference type="AlphaFoldDB" id="A0A7Y9HGI8"/>
<dbReference type="Proteomes" id="UP000530403">
    <property type="component" value="Unassembled WGS sequence"/>
</dbReference>
<proteinExistence type="predicted"/>